<gene>
    <name evidence="1" type="ORF">ACCO45_000104</name>
</gene>
<comment type="caution">
    <text evidence="1">The sequence shown here is derived from an EMBL/GenBank/DDBJ whole genome shotgun (WGS) entry which is preliminary data.</text>
</comment>
<dbReference type="Proteomes" id="UP001638806">
    <property type="component" value="Unassembled WGS sequence"/>
</dbReference>
<sequence>MADLVGTIVGAVSFGLQLATALQTADDALRDIVFEVNATAAALRQLQTIVDADKAVPDAQSASRIFNESGLHEVETLAVRCEKVYGVIIRLVLKASSSSSESDGGRDGHRSALGRHWTHRR</sequence>
<proteinExistence type="predicted"/>
<organism evidence="1 2">
    <name type="scientific">Purpureocillium lilacinum</name>
    <name type="common">Paecilomyces lilacinus</name>
    <dbReference type="NCBI Taxonomy" id="33203"/>
    <lineage>
        <taxon>Eukaryota</taxon>
        <taxon>Fungi</taxon>
        <taxon>Dikarya</taxon>
        <taxon>Ascomycota</taxon>
        <taxon>Pezizomycotina</taxon>
        <taxon>Sordariomycetes</taxon>
        <taxon>Hypocreomycetidae</taxon>
        <taxon>Hypocreales</taxon>
        <taxon>Ophiocordycipitaceae</taxon>
        <taxon>Purpureocillium</taxon>
    </lineage>
</organism>
<protein>
    <submittedName>
        <fullName evidence="1">Uncharacterized protein</fullName>
    </submittedName>
</protein>
<reference evidence="1" key="1">
    <citation type="submission" date="2024-12" db="EMBL/GenBank/DDBJ databases">
        <title>Comparative genomics and development of molecular markers within Purpureocillium lilacinum and among Purpureocillium species.</title>
        <authorList>
            <person name="Yeh Z.-Y."/>
            <person name="Ni N.-T."/>
            <person name="Lo P.-H."/>
            <person name="Mushyakhwo K."/>
            <person name="Lin C.-F."/>
            <person name="Nai Y.-S."/>
        </authorList>
    </citation>
    <scope>NUCLEOTIDE SEQUENCE</scope>
    <source>
        <strain evidence="1">NCHU-NPUST-175</strain>
    </source>
</reference>
<name>A0ACC4E394_PURLI</name>
<evidence type="ECO:0000313" key="2">
    <source>
        <dbReference type="Proteomes" id="UP001638806"/>
    </source>
</evidence>
<evidence type="ECO:0000313" key="1">
    <source>
        <dbReference type="EMBL" id="KAL3963100.1"/>
    </source>
</evidence>
<dbReference type="EMBL" id="JBGNUJ010000002">
    <property type="protein sequence ID" value="KAL3963100.1"/>
    <property type="molecule type" value="Genomic_DNA"/>
</dbReference>
<accession>A0ACC4E394</accession>
<keyword evidence="2" id="KW-1185">Reference proteome</keyword>